<reference evidence="2" key="1">
    <citation type="journal article" date="2021" name="Open Biol.">
        <title>Shared evolutionary footprints suggest mitochondrial oxidative damage underlies multiple complex I losses in fungi.</title>
        <authorList>
            <person name="Schikora-Tamarit M.A."/>
            <person name="Marcet-Houben M."/>
            <person name="Nosek J."/>
            <person name="Gabaldon T."/>
        </authorList>
    </citation>
    <scope>NUCLEOTIDE SEQUENCE</scope>
    <source>
        <strain evidence="2">CBS6075</strain>
    </source>
</reference>
<dbReference type="Proteomes" id="UP000769157">
    <property type="component" value="Unassembled WGS sequence"/>
</dbReference>
<evidence type="ECO:0008006" key="4">
    <source>
        <dbReference type="Google" id="ProtNLM"/>
    </source>
</evidence>
<evidence type="ECO:0000256" key="1">
    <source>
        <dbReference type="SAM" id="SignalP"/>
    </source>
</evidence>
<keyword evidence="1" id="KW-0732">Signal</keyword>
<gene>
    <name evidence="2" type="ORF">OGAPHI_004287</name>
</gene>
<evidence type="ECO:0000313" key="2">
    <source>
        <dbReference type="EMBL" id="KAH3666098.1"/>
    </source>
</evidence>
<feature type="chain" id="PRO_5040344492" description="Secreted protein" evidence="1">
    <location>
        <begin position="19"/>
        <end position="163"/>
    </location>
</feature>
<reference evidence="2" key="2">
    <citation type="submission" date="2021-01" db="EMBL/GenBank/DDBJ databases">
        <authorList>
            <person name="Schikora-Tamarit M.A."/>
        </authorList>
    </citation>
    <scope>NUCLEOTIDE SEQUENCE</scope>
    <source>
        <strain evidence="2">CBS6075</strain>
    </source>
</reference>
<proteinExistence type="predicted"/>
<sequence length="163" mass="18003">MLFKQLVVVGFLLKLAVAIQLQAKSSHPEIDGLGISSKHTGAGTDYLYLGKDFENFAWNGNSLSKSVGSAYNQYFTVKDRNPQFSVSDKGSKLDFLPSRTGTLHHDDSPHGFYACKNTGDPYSYSKDNYQLQYYKDQKPPNGCLDLVIVGCYSNSTAPHGKGY</sequence>
<dbReference type="AlphaFoldDB" id="A0A9P8P5B0"/>
<protein>
    <recommendedName>
        <fullName evidence="4">Secreted protein</fullName>
    </recommendedName>
</protein>
<comment type="caution">
    <text evidence="2">The sequence shown here is derived from an EMBL/GenBank/DDBJ whole genome shotgun (WGS) entry which is preliminary data.</text>
</comment>
<accession>A0A9P8P5B0</accession>
<name>A0A9P8P5B0_9ASCO</name>
<dbReference type="RefSeq" id="XP_046061302.1">
    <property type="nucleotide sequence ID" value="XM_046205348.1"/>
</dbReference>
<evidence type="ECO:0000313" key="3">
    <source>
        <dbReference type="Proteomes" id="UP000769157"/>
    </source>
</evidence>
<organism evidence="2 3">
    <name type="scientific">Ogataea philodendri</name>
    <dbReference type="NCBI Taxonomy" id="1378263"/>
    <lineage>
        <taxon>Eukaryota</taxon>
        <taxon>Fungi</taxon>
        <taxon>Dikarya</taxon>
        <taxon>Ascomycota</taxon>
        <taxon>Saccharomycotina</taxon>
        <taxon>Pichiomycetes</taxon>
        <taxon>Pichiales</taxon>
        <taxon>Pichiaceae</taxon>
        <taxon>Ogataea</taxon>
    </lineage>
</organism>
<dbReference type="EMBL" id="JAEUBE010000295">
    <property type="protein sequence ID" value="KAH3666098.1"/>
    <property type="molecule type" value="Genomic_DNA"/>
</dbReference>
<dbReference type="OrthoDB" id="4018368at2759"/>
<keyword evidence="3" id="KW-1185">Reference proteome</keyword>
<feature type="signal peptide" evidence="1">
    <location>
        <begin position="1"/>
        <end position="18"/>
    </location>
</feature>
<dbReference type="GeneID" id="70236252"/>